<dbReference type="EMBL" id="JAJSOF020000005">
    <property type="protein sequence ID" value="KAJ4448312.1"/>
    <property type="molecule type" value="Genomic_DNA"/>
</dbReference>
<dbReference type="InterPro" id="IPR000477">
    <property type="entry name" value="RT_dom"/>
</dbReference>
<evidence type="ECO:0000259" key="1">
    <source>
        <dbReference type="Pfam" id="PF00078"/>
    </source>
</evidence>
<reference evidence="2 3" key="1">
    <citation type="journal article" date="2022" name="Allergy">
        <title>Genome assembly and annotation of Periplaneta americana reveal a comprehensive cockroach allergen profile.</title>
        <authorList>
            <person name="Wang L."/>
            <person name="Xiong Q."/>
            <person name="Saelim N."/>
            <person name="Wang L."/>
            <person name="Nong W."/>
            <person name="Wan A.T."/>
            <person name="Shi M."/>
            <person name="Liu X."/>
            <person name="Cao Q."/>
            <person name="Hui J.H.L."/>
            <person name="Sookrung N."/>
            <person name="Leung T.F."/>
            <person name="Tungtrongchitr A."/>
            <person name="Tsui S.K.W."/>
        </authorList>
    </citation>
    <scope>NUCLEOTIDE SEQUENCE [LARGE SCALE GENOMIC DNA]</scope>
    <source>
        <strain evidence="2">PWHHKU_190912</strain>
    </source>
</reference>
<gene>
    <name evidence="2" type="ORF">ANN_10327</name>
</gene>
<dbReference type="Proteomes" id="UP001148838">
    <property type="component" value="Unassembled WGS sequence"/>
</dbReference>
<organism evidence="2 3">
    <name type="scientific">Periplaneta americana</name>
    <name type="common">American cockroach</name>
    <name type="synonym">Blatta americana</name>
    <dbReference type="NCBI Taxonomy" id="6978"/>
    <lineage>
        <taxon>Eukaryota</taxon>
        <taxon>Metazoa</taxon>
        <taxon>Ecdysozoa</taxon>
        <taxon>Arthropoda</taxon>
        <taxon>Hexapoda</taxon>
        <taxon>Insecta</taxon>
        <taxon>Pterygota</taxon>
        <taxon>Neoptera</taxon>
        <taxon>Polyneoptera</taxon>
        <taxon>Dictyoptera</taxon>
        <taxon>Blattodea</taxon>
        <taxon>Blattoidea</taxon>
        <taxon>Blattidae</taxon>
        <taxon>Blattinae</taxon>
        <taxon>Periplaneta</taxon>
    </lineage>
</organism>
<feature type="domain" description="Reverse transcriptase" evidence="1">
    <location>
        <begin position="184"/>
        <end position="259"/>
    </location>
</feature>
<dbReference type="Pfam" id="PF00078">
    <property type="entry name" value="RVT_1"/>
    <property type="match status" value="1"/>
</dbReference>
<evidence type="ECO:0000313" key="3">
    <source>
        <dbReference type="Proteomes" id="UP001148838"/>
    </source>
</evidence>
<proteinExistence type="predicted"/>
<dbReference type="PANTHER" id="PTHR47027:SF20">
    <property type="entry name" value="REVERSE TRANSCRIPTASE-LIKE PROTEIN WITH RNA-DIRECTED DNA POLYMERASE DOMAIN"/>
    <property type="match status" value="1"/>
</dbReference>
<protein>
    <recommendedName>
        <fullName evidence="1">Reverse transcriptase domain-containing protein</fullName>
    </recommendedName>
</protein>
<sequence>MTGLCDGGNEPPGSLKANLGITFSSDLGWGEYVTDTAGKAWRALHFVMRVLRKGSDKSKEIAYKSLVRPVMEYGAACWDPYRLEHIKTLENIKKRALKCCRKNSPLKWDTLTDRRTPIQLCALFKTYRDMESRAVASRSAEMEVEQEGSMIRMPFIIYPVQHLLGRFGEELFSEHGRVMVKGTRMKCIRFTDDMVLLAEEEMIMKNMLLKLNDSCEQYGMKINANKIKIMVIGRKIKKLNVRIRIEAVEQVDCFKYLGAYCLNLTSDTNKAPLMRKLGQEIMGRVDGNSEGGSLLAFASRETDRESKAAYNIATSYFTSAEAERLSFQRQIHEYQSGYLSDLDNHRIIGSTMGQSLLKYKDPSQVQPSKIKPRQPALSYMDIQIRADFISEF</sequence>
<comment type="caution">
    <text evidence="2">The sequence shown here is derived from an EMBL/GenBank/DDBJ whole genome shotgun (WGS) entry which is preliminary data.</text>
</comment>
<name>A0ABQ8TQL0_PERAM</name>
<evidence type="ECO:0000313" key="2">
    <source>
        <dbReference type="EMBL" id="KAJ4448312.1"/>
    </source>
</evidence>
<accession>A0ABQ8TQL0</accession>
<keyword evidence="3" id="KW-1185">Reference proteome</keyword>
<dbReference type="PANTHER" id="PTHR47027">
    <property type="entry name" value="REVERSE TRANSCRIPTASE DOMAIN-CONTAINING PROTEIN"/>
    <property type="match status" value="1"/>
</dbReference>